<accession>A0A554LQ39</accession>
<evidence type="ECO:0000256" key="2">
    <source>
        <dbReference type="SAM" id="MobiDB-lite"/>
    </source>
</evidence>
<gene>
    <name evidence="4" type="ORF">Athens101428_47</name>
</gene>
<organism evidence="4 5">
    <name type="scientific">Candidatus Berkelbacteria bacterium Athens1014_28</name>
    <dbReference type="NCBI Taxonomy" id="2017145"/>
    <lineage>
        <taxon>Bacteria</taxon>
        <taxon>Candidatus Berkelbacteria</taxon>
    </lineage>
</organism>
<keyword evidence="3" id="KW-0472">Membrane</keyword>
<dbReference type="EMBL" id="VMGN01000002">
    <property type="protein sequence ID" value="TSC94976.1"/>
    <property type="molecule type" value="Genomic_DNA"/>
</dbReference>
<sequence length="716" mass="79899">MAEKNLTLSVARIATRNKQKDKQLFVDFFNPDDSLGGFFYLIEIESPWVDGKKIKDLITSTLSENGEKRQKDLQSSFESKIKNINNALSELANSGEHEWIGKLNAIIGQISDDEIIFSQAGRISGYLFRNNKINHITERLNDNEGAHPLKTFESMISGGLVKGDKIVIGNDSFFSHLSLDRLRQIVGTANANSSIVEISKSLYRSRIKDVNTLVMNFLSAEESGEENDKSDLPEVIFLDEAVESSIAKTAKVSAKYLSFFARFLAKTAVNSKKYWDSSVLPKIKNKVKNNQNQKSQSDKNLRSSPFGQSTKTPKINYFNRKNKKANFTRSVSYFVGNLILRLKSLPKKENRKFLYIGVIVILLFFGFIKIQINNNKNGNLKNQGESLEGLDNARALYSKAINDIGLGKKEGKEGLISAKEAAEKAKNNSSISDEAKNLLKQIQQKIDEINIATRLASGTEANYEFERQSVSITAVGKDLYSFSETGEISKLDSQNKKISNLVTIDSSYGKIKNAYYSESQNAFFISTENNFLLKYNLNSSTIEKTQNAGNEKWGNFVALSSFSANLYLLDSDVGKIWKYTLSDSTYSAATSYVVKTAISLSNSVDLAIDGDVYVLKNDGTIVKISKGAENTNYAISAPPTPEDKISSPKKILTSVDSGSLYIFDKEANRILEYTKAGGYKRQFVADKEISLSTFAINTKINKLWLVSEKKVYEFDL</sequence>
<dbReference type="SUPFAM" id="SSF63825">
    <property type="entry name" value="YWTD domain"/>
    <property type="match status" value="1"/>
</dbReference>
<reference evidence="4 5" key="1">
    <citation type="submission" date="2017-07" db="EMBL/GenBank/DDBJ databases">
        <title>Mechanisms for carbon and nitrogen cycling indicate functional differentiation within the Candidate Phyla Radiation.</title>
        <authorList>
            <person name="Danczak R.E."/>
            <person name="Johnston M.D."/>
            <person name="Kenah C."/>
            <person name="Slattery M."/>
            <person name="Wrighton K.C."/>
            <person name="Wilkins M.J."/>
        </authorList>
    </citation>
    <scope>NUCLEOTIDE SEQUENCE [LARGE SCALE GENOMIC DNA]</scope>
    <source>
        <strain evidence="4">Athens1014_28</strain>
    </source>
</reference>
<proteinExistence type="predicted"/>
<evidence type="ECO:0000256" key="1">
    <source>
        <dbReference type="SAM" id="Coils"/>
    </source>
</evidence>
<feature type="region of interest" description="Disordered" evidence="2">
    <location>
        <begin position="286"/>
        <end position="314"/>
    </location>
</feature>
<evidence type="ECO:0000313" key="4">
    <source>
        <dbReference type="EMBL" id="TSC94976.1"/>
    </source>
</evidence>
<comment type="caution">
    <text evidence="4">The sequence shown here is derived from an EMBL/GenBank/DDBJ whole genome shotgun (WGS) entry which is preliminary data.</text>
</comment>
<dbReference type="InterPro" id="IPR011042">
    <property type="entry name" value="6-blade_b-propeller_TolB-like"/>
</dbReference>
<feature type="coiled-coil region" evidence="1">
    <location>
        <begin position="428"/>
        <end position="455"/>
    </location>
</feature>
<dbReference type="Proteomes" id="UP000316495">
    <property type="component" value="Unassembled WGS sequence"/>
</dbReference>
<evidence type="ECO:0000256" key="3">
    <source>
        <dbReference type="SAM" id="Phobius"/>
    </source>
</evidence>
<protein>
    <submittedName>
        <fullName evidence="4">Uncharacterized protein</fullName>
    </submittedName>
</protein>
<dbReference type="AlphaFoldDB" id="A0A554LQ39"/>
<feature type="compositionally biased region" description="Polar residues" evidence="2">
    <location>
        <begin position="302"/>
        <end position="313"/>
    </location>
</feature>
<evidence type="ECO:0000313" key="5">
    <source>
        <dbReference type="Proteomes" id="UP000316495"/>
    </source>
</evidence>
<keyword evidence="3" id="KW-1133">Transmembrane helix</keyword>
<name>A0A554LQ39_9BACT</name>
<keyword evidence="3" id="KW-0812">Transmembrane</keyword>
<dbReference type="Gene3D" id="2.120.10.30">
    <property type="entry name" value="TolB, C-terminal domain"/>
    <property type="match status" value="1"/>
</dbReference>
<keyword evidence="1" id="KW-0175">Coiled coil</keyword>
<feature type="transmembrane region" description="Helical" evidence="3">
    <location>
        <begin position="353"/>
        <end position="372"/>
    </location>
</feature>